<evidence type="ECO:0000313" key="2">
    <source>
        <dbReference type="EMBL" id="HAT1597737.1"/>
    </source>
</evidence>
<reference evidence="2" key="1">
    <citation type="journal article" date="2018" name="Genome Biol.">
        <title>SKESA: strategic k-mer extension for scrupulous assemblies.</title>
        <authorList>
            <person name="Souvorov A."/>
            <person name="Agarwala R."/>
            <person name="Lipman D.J."/>
        </authorList>
    </citation>
    <scope>NUCLEOTIDE SEQUENCE</scope>
    <source>
        <strain evidence="2">D3612</strain>
    </source>
</reference>
<comment type="caution">
    <text evidence="2">The sequence shown here is derived from an EMBL/GenBank/DDBJ whole genome shotgun (WGS) entry which is preliminary data.</text>
</comment>
<name>A0AAN5KTS6_LEGPN</name>
<evidence type="ECO:0000313" key="3">
    <source>
        <dbReference type="Proteomes" id="UP000861567"/>
    </source>
</evidence>
<dbReference type="InterPro" id="IPR025668">
    <property type="entry name" value="Tnp_DDE_dom"/>
</dbReference>
<evidence type="ECO:0000259" key="1">
    <source>
        <dbReference type="Pfam" id="PF13612"/>
    </source>
</evidence>
<proteinExistence type="predicted"/>
<sequence length="138" mass="16246">MDMHQLVNIFCEIDDFCNELDKHCEHYMLSGPTKSKRGPVCSLSISEIMTILVMFQMSRFRDFKNFYTGFLNFYNKSCFPNLPSYERFVNLINRAIFPLTIFTQLKAGKQTGIYYIDSSCLPVCHIKRSRRHKTFDSI</sequence>
<feature type="non-terminal residue" evidence="2">
    <location>
        <position position="138"/>
    </location>
</feature>
<accession>A0AAN5KTS6</accession>
<reference evidence="2" key="2">
    <citation type="submission" date="2020-11" db="EMBL/GenBank/DDBJ databases">
        <authorList>
            <consortium name="NCBI Pathogen Detection Project"/>
        </authorList>
    </citation>
    <scope>NUCLEOTIDE SEQUENCE</scope>
    <source>
        <strain evidence="2">D3612</strain>
    </source>
</reference>
<dbReference type="Proteomes" id="UP000861567">
    <property type="component" value="Unassembled WGS sequence"/>
</dbReference>
<dbReference type="AlphaFoldDB" id="A0AAN5KTS6"/>
<organism evidence="2 3">
    <name type="scientific">Legionella pneumophila</name>
    <dbReference type="NCBI Taxonomy" id="446"/>
    <lineage>
        <taxon>Bacteria</taxon>
        <taxon>Pseudomonadati</taxon>
        <taxon>Pseudomonadota</taxon>
        <taxon>Gammaproteobacteria</taxon>
        <taxon>Legionellales</taxon>
        <taxon>Legionellaceae</taxon>
        <taxon>Legionella</taxon>
    </lineage>
</organism>
<protein>
    <submittedName>
        <fullName evidence="2">IS982 family transposase</fullName>
    </submittedName>
</protein>
<dbReference type="Pfam" id="PF13612">
    <property type="entry name" value="DDE_Tnp_1_3"/>
    <property type="match status" value="1"/>
</dbReference>
<feature type="domain" description="Transposase DDE" evidence="1">
    <location>
        <begin position="108"/>
        <end position="137"/>
    </location>
</feature>
<dbReference type="EMBL" id="DACSEI010000063">
    <property type="protein sequence ID" value="HAT1597737.1"/>
    <property type="molecule type" value="Genomic_DNA"/>
</dbReference>
<gene>
    <name evidence="2" type="ORF">I8Y58_003006</name>
</gene>